<protein>
    <recommendedName>
        <fullName evidence="12">Prefoldin subunit 2</fullName>
    </recommendedName>
</protein>
<evidence type="ECO:0000256" key="9">
    <source>
        <dbReference type="SAM" id="Phobius"/>
    </source>
</evidence>
<evidence type="ECO:0000256" key="2">
    <source>
        <dbReference type="ARBA" id="ARBA00007590"/>
    </source>
</evidence>
<dbReference type="InterPro" id="IPR005349">
    <property type="entry name" value="TMEM14"/>
</dbReference>
<feature type="coiled-coil region" evidence="8">
    <location>
        <begin position="194"/>
        <end position="221"/>
    </location>
</feature>
<dbReference type="GO" id="GO:0006457">
    <property type="term" value="P:protein folding"/>
    <property type="evidence" value="ECO:0007669"/>
    <property type="project" value="InterPro"/>
</dbReference>
<feature type="transmembrane region" description="Helical" evidence="9">
    <location>
        <begin position="31"/>
        <end position="48"/>
    </location>
</feature>
<dbReference type="GO" id="GO:0051082">
    <property type="term" value="F:unfolded protein binding"/>
    <property type="evidence" value="ECO:0007669"/>
    <property type="project" value="InterPro"/>
</dbReference>
<evidence type="ECO:0000313" key="10">
    <source>
        <dbReference type="EMBL" id="PHH71103.1"/>
    </source>
</evidence>
<sequence length="294" mass="32594">MPQQLEYSAYALAALTAGGGLMGFVRTRSKPSLIAGSAVGILYGIGGYRMQNKQPYGIELGLLASIILGGSSIPRAIRIRKPVPIVLSILSTFGLLTFGNAYRETAGDLVHEALGVACLEGGDDVLAGWVAKPDQFRVPKFWIDGGLRLWMYRASEPDHCTVFRNALHLSPLSGAMPAQQQAPAKKQQDLQTTYSTYKNTLQQMAQKIGDIEQEAEEHRLVLETLEPLSEDRKCFRLINGVLVERTVKDVVPALKTNQEGLRKVLDDLVKQYKTKQDELDKWKVGRRRYPVGRL</sequence>
<proteinExistence type="inferred from homology"/>
<keyword evidence="4 9" id="KW-0812">Transmembrane</keyword>
<dbReference type="InterPro" id="IPR027235">
    <property type="entry name" value="PFD2"/>
</dbReference>
<reference evidence="10 11" key="1">
    <citation type="submission" date="2017-06" db="EMBL/GenBank/DDBJ databases">
        <title>Ant-infecting Ophiocordyceps genomes reveal a high diversity of potential behavioral manipulation genes and a possible major role for enterotoxins.</title>
        <authorList>
            <person name="De Bekker C."/>
            <person name="Evans H.C."/>
            <person name="Brachmann A."/>
            <person name="Hughes D.P."/>
        </authorList>
    </citation>
    <scope>NUCLEOTIDE SEQUENCE [LARGE SCALE GENOMIC DNA]</scope>
    <source>
        <strain evidence="10 11">Map16</strain>
    </source>
</reference>
<dbReference type="Pfam" id="PF03647">
    <property type="entry name" value="Tmemb_14"/>
    <property type="match status" value="1"/>
</dbReference>
<dbReference type="GO" id="GO:0016272">
    <property type="term" value="C:prefoldin complex"/>
    <property type="evidence" value="ECO:0007669"/>
    <property type="project" value="InterPro"/>
</dbReference>
<feature type="transmembrane region" description="Helical" evidence="9">
    <location>
        <begin position="60"/>
        <end position="77"/>
    </location>
</feature>
<keyword evidence="7" id="KW-0143">Chaperone</keyword>
<dbReference type="AlphaFoldDB" id="A0A2C5YU02"/>
<dbReference type="SUPFAM" id="SSF46579">
    <property type="entry name" value="Prefoldin"/>
    <property type="match status" value="1"/>
</dbReference>
<dbReference type="FunFam" id="1.10.287.370:FF:000002">
    <property type="entry name" value="Prefoldin subunit 2"/>
    <property type="match status" value="1"/>
</dbReference>
<evidence type="ECO:0000256" key="5">
    <source>
        <dbReference type="ARBA" id="ARBA00022989"/>
    </source>
</evidence>
<evidence type="ECO:0000256" key="8">
    <source>
        <dbReference type="SAM" id="Coils"/>
    </source>
</evidence>
<keyword evidence="5 9" id="KW-1133">Transmembrane helix</keyword>
<organism evidence="10 11">
    <name type="scientific">Ophiocordyceps camponoti-rufipedis</name>
    <dbReference type="NCBI Taxonomy" id="2004952"/>
    <lineage>
        <taxon>Eukaryota</taxon>
        <taxon>Fungi</taxon>
        <taxon>Dikarya</taxon>
        <taxon>Ascomycota</taxon>
        <taxon>Pezizomycotina</taxon>
        <taxon>Sordariomycetes</taxon>
        <taxon>Hypocreomycetidae</taxon>
        <taxon>Hypocreales</taxon>
        <taxon>Ophiocordycipitaceae</taxon>
        <taxon>Ophiocordyceps</taxon>
    </lineage>
</organism>
<keyword evidence="11" id="KW-1185">Reference proteome</keyword>
<evidence type="ECO:0000256" key="4">
    <source>
        <dbReference type="ARBA" id="ARBA00022692"/>
    </source>
</evidence>
<accession>A0A2C5YU02</accession>
<dbReference type="Gene3D" id="1.10.10.1740">
    <property type="entry name" value="Transmembrane protein 14-like"/>
    <property type="match status" value="1"/>
</dbReference>
<evidence type="ECO:0008006" key="12">
    <source>
        <dbReference type="Google" id="ProtNLM"/>
    </source>
</evidence>
<dbReference type="STRING" id="2004952.A0A2C5YU02"/>
<dbReference type="EMBL" id="NJES01000549">
    <property type="protein sequence ID" value="PHH71103.1"/>
    <property type="molecule type" value="Genomic_DNA"/>
</dbReference>
<dbReference type="InterPro" id="IPR044890">
    <property type="entry name" value="TMEM14_sf"/>
</dbReference>
<keyword evidence="8" id="KW-0175">Coiled coil</keyword>
<dbReference type="Pfam" id="PF01920">
    <property type="entry name" value="Prefoldin_2"/>
    <property type="match status" value="1"/>
</dbReference>
<dbReference type="GO" id="GO:0016020">
    <property type="term" value="C:membrane"/>
    <property type="evidence" value="ECO:0007669"/>
    <property type="project" value="UniProtKB-SubCell"/>
</dbReference>
<evidence type="ECO:0000313" key="11">
    <source>
        <dbReference type="Proteomes" id="UP000226431"/>
    </source>
</evidence>
<comment type="caution">
    <text evidence="10">The sequence shown here is derived from an EMBL/GenBank/DDBJ whole genome shotgun (WGS) entry which is preliminary data.</text>
</comment>
<dbReference type="PANTHER" id="PTHR13303">
    <property type="entry name" value="PREFOLDIN SUBUNIT 2"/>
    <property type="match status" value="1"/>
</dbReference>
<evidence type="ECO:0000256" key="7">
    <source>
        <dbReference type="ARBA" id="ARBA00023186"/>
    </source>
</evidence>
<dbReference type="Proteomes" id="UP000226431">
    <property type="component" value="Unassembled WGS sequence"/>
</dbReference>
<keyword evidence="6 9" id="KW-0472">Membrane</keyword>
<feature type="transmembrane region" description="Helical" evidence="9">
    <location>
        <begin position="7"/>
        <end position="25"/>
    </location>
</feature>
<comment type="similarity">
    <text evidence="2">Belongs to the TMEM14 family.</text>
</comment>
<evidence type="ECO:0000256" key="3">
    <source>
        <dbReference type="ARBA" id="ARBA00008045"/>
    </source>
</evidence>
<comment type="subcellular location">
    <subcellularLocation>
        <location evidence="1">Membrane</location>
    </subcellularLocation>
</comment>
<dbReference type="Gene3D" id="1.10.287.370">
    <property type="match status" value="1"/>
</dbReference>
<dbReference type="CDD" id="cd23163">
    <property type="entry name" value="Prefoldin_2"/>
    <property type="match status" value="1"/>
</dbReference>
<evidence type="ECO:0000256" key="1">
    <source>
        <dbReference type="ARBA" id="ARBA00004370"/>
    </source>
</evidence>
<dbReference type="InterPro" id="IPR009053">
    <property type="entry name" value="Prefoldin"/>
</dbReference>
<comment type="similarity">
    <text evidence="3">Belongs to the prefoldin subunit beta family.</text>
</comment>
<dbReference type="OrthoDB" id="29646at2759"/>
<dbReference type="InterPro" id="IPR002777">
    <property type="entry name" value="PFD_beta-like"/>
</dbReference>
<name>A0A2C5YU02_9HYPO</name>
<gene>
    <name evidence="10" type="ORF">CDD80_5505</name>
</gene>
<evidence type="ECO:0000256" key="6">
    <source>
        <dbReference type="ARBA" id="ARBA00023136"/>
    </source>
</evidence>